<dbReference type="InterPro" id="IPR021398">
    <property type="entry name" value="DUF3037"/>
</dbReference>
<dbReference type="Pfam" id="PF11236">
    <property type="entry name" value="DUF3037"/>
    <property type="match status" value="1"/>
</dbReference>
<comment type="caution">
    <text evidence="1">The sequence shown here is derived from an EMBL/GenBank/DDBJ whole genome shotgun (WGS) entry which is preliminary data.</text>
</comment>
<dbReference type="RefSeq" id="WP_006502168.1">
    <property type="nucleotide sequence ID" value="NZ_BAGZ01000005.1"/>
</dbReference>
<evidence type="ECO:0008006" key="3">
    <source>
        <dbReference type="Google" id="ProtNLM"/>
    </source>
</evidence>
<dbReference type="OrthoDB" id="9803207at2"/>
<name>K6ULP1_9MICO</name>
<organism evidence="1 2">
    <name type="scientific">Austwickia chelonae NBRC 105200</name>
    <dbReference type="NCBI Taxonomy" id="1184607"/>
    <lineage>
        <taxon>Bacteria</taxon>
        <taxon>Bacillati</taxon>
        <taxon>Actinomycetota</taxon>
        <taxon>Actinomycetes</taxon>
        <taxon>Micrococcales</taxon>
        <taxon>Dermatophilaceae</taxon>
        <taxon>Austwickia</taxon>
    </lineage>
</organism>
<dbReference type="eggNOG" id="ENOG5032SI8">
    <property type="taxonomic scope" value="Bacteria"/>
</dbReference>
<gene>
    <name evidence="1" type="ORF">AUCHE_05_03270</name>
</gene>
<reference evidence="1 2" key="1">
    <citation type="submission" date="2012-08" db="EMBL/GenBank/DDBJ databases">
        <title>Whole genome shotgun sequence of Austwickia chelonae NBRC 105200.</title>
        <authorList>
            <person name="Yoshida I."/>
            <person name="Hosoyama A."/>
            <person name="Tsuchikane K."/>
            <person name="Katsumata H."/>
            <person name="Ando Y."/>
            <person name="Ohji S."/>
            <person name="Hamada M."/>
            <person name="Tamura T."/>
            <person name="Yamazoe A."/>
            <person name="Yamazaki S."/>
            <person name="Fujita N."/>
        </authorList>
    </citation>
    <scope>NUCLEOTIDE SEQUENCE [LARGE SCALE GENOMIC DNA]</scope>
    <source>
        <strain evidence="1 2">NBRC 105200</strain>
    </source>
</reference>
<proteinExistence type="predicted"/>
<protein>
    <recommendedName>
        <fullName evidence="3">DUF3037 domain-containing protein</fullName>
    </recommendedName>
</protein>
<dbReference type="EMBL" id="BAGZ01000005">
    <property type="protein sequence ID" value="GAB77416.1"/>
    <property type="molecule type" value="Genomic_DNA"/>
</dbReference>
<keyword evidence="2" id="KW-1185">Reference proteome</keyword>
<accession>K6ULP1</accession>
<dbReference type="Proteomes" id="UP000008495">
    <property type="component" value="Unassembled WGS sequence"/>
</dbReference>
<evidence type="ECO:0000313" key="1">
    <source>
        <dbReference type="EMBL" id="GAB77416.1"/>
    </source>
</evidence>
<dbReference type="AlphaFoldDB" id="K6ULP1"/>
<dbReference type="STRING" id="100225.SAMN05421595_1251"/>
<sequence>MNTTPSLQETTRPVPYQYIVLRCLPRVEREEFVNVAVVLFCQETDFLDCAWTVDDTRTLALCPGLDVAALRSSLEVVRDICAGHTGRGRPDLGRLGARFGWLRAPRSTVLQPGPVHGGICVDPRQELDRLVDLLVR</sequence>
<evidence type="ECO:0000313" key="2">
    <source>
        <dbReference type="Proteomes" id="UP000008495"/>
    </source>
</evidence>